<dbReference type="EMBL" id="JBGMEK010000001">
    <property type="protein sequence ID" value="MFA0809336.1"/>
    <property type="molecule type" value="Genomic_DNA"/>
</dbReference>
<dbReference type="RefSeq" id="WP_371836957.1">
    <property type="nucleotide sequence ID" value="NZ_JBGMEK010000001.1"/>
</dbReference>
<comment type="caution">
    <text evidence="1">The sequence shown here is derived from an EMBL/GenBank/DDBJ whole genome shotgun (WGS) entry which is preliminary data.</text>
</comment>
<evidence type="ECO:0000313" key="1">
    <source>
        <dbReference type="EMBL" id="MFA0809336.1"/>
    </source>
</evidence>
<keyword evidence="2" id="KW-1185">Reference proteome</keyword>
<proteinExistence type="predicted"/>
<dbReference type="Proteomes" id="UP001569428">
    <property type="component" value="Unassembled WGS sequence"/>
</dbReference>
<evidence type="ECO:0000313" key="2">
    <source>
        <dbReference type="Proteomes" id="UP001569428"/>
    </source>
</evidence>
<evidence type="ECO:0008006" key="3">
    <source>
        <dbReference type="Google" id="ProtNLM"/>
    </source>
</evidence>
<accession>A0ABV4NTB2</accession>
<protein>
    <recommendedName>
        <fullName evidence="3">AAA domain-containing protein</fullName>
    </recommendedName>
</protein>
<reference evidence="1 2" key="1">
    <citation type="submission" date="2024-08" db="EMBL/GenBank/DDBJ databases">
        <authorList>
            <person name="Ishaq N."/>
        </authorList>
    </citation>
    <scope>NUCLEOTIDE SEQUENCE [LARGE SCALE GENOMIC DNA]</scope>
    <source>
        <strain evidence="1 2">DSM 18651</strain>
    </source>
</reference>
<sequence length="416" mass="45701">MRTWLKASGWKRTQSSSVTVEKLDALGESIELLSSYCTNPKLEDLQVLIAIGAECTDKREVLVETIISKLPGIDKKQVASSLKELQGAKMSSSNSPLIDIKKSSDASGEKISLTSFGMQILNRVLQRLSPPRSTDAVKPAIGGGENEFTPVIEGIGINGENIHIPSSFTIITGASSTGKVDLLMTSLARQAIEQGAFTYWLTETSEPRVSWALYGIADRTCRSHAFYVNGNYSYMDEALEEVFIQDGICIDIIDKSKGASIKSRLADLVEMTKKLEHLERSCLVVIDADDAIGQLDREDLVNIEILQKARFNIIISNEWSDPSSYQILREEFGFNHLLMPTAAEKLSALVGDLVEQDDVYEIGKYPGRALLLSGSPSSGIDSSPTMLELKVESPTMPEKMRLSNKKMETPLKVVNC</sequence>
<name>A0ABV4NTB2_9GAMM</name>
<gene>
    <name evidence="1" type="ORF">ACCI49_00270</name>
</gene>
<organism evidence="1 2">
    <name type="scientific">Microbulbifer epialgicus</name>
    <dbReference type="NCBI Taxonomy" id="393907"/>
    <lineage>
        <taxon>Bacteria</taxon>
        <taxon>Pseudomonadati</taxon>
        <taxon>Pseudomonadota</taxon>
        <taxon>Gammaproteobacteria</taxon>
        <taxon>Cellvibrionales</taxon>
        <taxon>Microbulbiferaceae</taxon>
        <taxon>Microbulbifer</taxon>
    </lineage>
</organism>